<dbReference type="Gramene" id="TVU30152">
    <property type="protein sequence ID" value="TVU30152"/>
    <property type="gene ID" value="EJB05_21761"/>
</dbReference>
<dbReference type="CDD" id="cd22160">
    <property type="entry name" value="F-box_AtFBL13-like"/>
    <property type="match status" value="1"/>
</dbReference>
<dbReference type="InterPro" id="IPR001810">
    <property type="entry name" value="F-box_dom"/>
</dbReference>
<dbReference type="Pfam" id="PF24758">
    <property type="entry name" value="LRR_At5g56370"/>
    <property type="match status" value="2"/>
</dbReference>
<dbReference type="InterPro" id="IPR053781">
    <property type="entry name" value="F-box_AtFBL13-like"/>
</dbReference>
<proteinExistence type="predicted"/>
<name>A0A5J9V1Q9_9POAL</name>
<dbReference type="InterPro" id="IPR036047">
    <property type="entry name" value="F-box-like_dom_sf"/>
</dbReference>
<gene>
    <name evidence="3" type="ORF">EJB05_21761</name>
</gene>
<evidence type="ECO:0000313" key="3">
    <source>
        <dbReference type="EMBL" id="TVU30152.1"/>
    </source>
</evidence>
<dbReference type="OrthoDB" id="690462at2759"/>
<dbReference type="PROSITE" id="PS50181">
    <property type="entry name" value="FBOX"/>
    <property type="match status" value="1"/>
</dbReference>
<dbReference type="SUPFAM" id="SSF52058">
    <property type="entry name" value="L domain-like"/>
    <property type="match status" value="1"/>
</dbReference>
<feature type="compositionally biased region" description="Basic and acidic residues" evidence="1">
    <location>
        <begin position="10"/>
        <end position="20"/>
    </location>
</feature>
<organism evidence="3 4">
    <name type="scientific">Eragrostis curvula</name>
    <name type="common">weeping love grass</name>
    <dbReference type="NCBI Taxonomy" id="38414"/>
    <lineage>
        <taxon>Eukaryota</taxon>
        <taxon>Viridiplantae</taxon>
        <taxon>Streptophyta</taxon>
        <taxon>Embryophyta</taxon>
        <taxon>Tracheophyta</taxon>
        <taxon>Spermatophyta</taxon>
        <taxon>Magnoliopsida</taxon>
        <taxon>Liliopsida</taxon>
        <taxon>Poales</taxon>
        <taxon>Poaceae</taxon>
        <taxon>PACMAD clade</taxon>
        <taxon>Chloridoideae</taxon>
        <taxon>Eragrostideae</taxon>
        <taxon>Eragrostidinae</taxon>
        <taxon>Eragrostis</taxon>
    </lineage>
</organism>
<dbReference type="Proteomes" id="UP000324897">
    <property type="component" value="Chromosome 1"/>
</dbReference>
<comment type="caution">
    <text evidence="3">The sequence shown here is derived from an EMBL/GenBank/DDBJ whole genome shotgun (WGS) entry which is preliminary data.</text>
</comment>
<evidence type="ECO:0000259" key="2">
    <source>
        <dbReference type="PROSITE" id="PS50181"/>
    </source>
</evidence>
<dbReference type="Pfam" id="PF08387">
    <property type="entry name" value="FBD"/>
    <property type="match status" value="2"/>
</dbReference>
<dbReference type="SUPFAM" id="SSF81383">
    <property type="entry name" value="F-box domain"/>
    <property type="match status" value="1"/>
</dbReference>
<dbReference type="Gene3D" id="1.20.1280.50">
    <property type="match status" value="1"/>
</dbReference>
<evidence type="ECO:0000313" key="4">
    <source>
        <dbReference type="Proteomes" id="UP000324897"/>
    </source>
</evidence>
<dbReference type="InterPro" id="IPR006566">
    <property type="entry name" value="FBD"/>
</dbReference>
<protein>
    <recommendedName>
        <fullName evidence="2">F-box domain-containing protein</fullName>
    </recommendedName>
</protein>
<sequence>MEDTGASRGRGSDPSKKDGGMDTVLTRDVLTCLPAPPVSIEAPLAHALAKRPPADGVDRISRLPVEALRNIVSRLPARDAARTTVLSTRWRRIWHSVPLVLVDAHLIWFAEIIRLLGHDADPRDYRTPPLHLTAAVSGALDAHPGPFRCVYITGSDMVMHDVGTARWFQILAAKGVQELVFVNRNQKQMDVNVHRLLPPTLFKCTSLTRLYLGFWRFPETATLPRSAAFPYLREVGLCSLIMKEQDLAFLLDRCPVLEKLIMVGCKWPVCLRIQSRSLRCVQMSYSIVTEITTVHASLLERLLLWEVWGEGGRVNMTSKIKFGHAPKLRVLGMLVPGMHKLHIGNTIIKDDTKASPNTIVPSVQVLALQVRLGTRTEARMVPSFLRCFPNVEILYIQSEDDDFKIWGPESGGKVSLKFWEKAGPIECIQRHIKKLVIRIFQGKKGELNFLKFIAEHARVLEKMEIVLHPQSLPLNEVDAKVRTFMASAKWANGCCELTVSPYQAHICTIVLNNHLKLAVSMDVLTRKCFACMGLVSPLCTDLNAIMLWLYHNMSSATKFAERVKEFVFANLAAKHDADVHLPATIFRCTALTKLYIASWWFPDTADLPRATAFPYMQELGLCNLIMKEQDLAFMLDRCPVLEKLMISRSRWPVCVRIQSHSLRCVQVCTGIVPEVTVVNASRLERLFLWEAWGGGDLAHMSSKVKIGHAPKLRFLGFLVPGMHQLEIGNIVIKAKTKASPDTTVPSVQMLGVHVKLGTRIEAGMLPSFLRCFPNVKTLYVQSENDDDKFWGPHSSGIGKLNPKFWKEAGPIECIQRHIKKLVLREFRGKRSELDFLKFIAEHAQVLEEMVVVMTHGYLPSDQVGAKLRTVMASAKWANGSCRMMVLKSPFDQEGNAWCYIRGFNFSEDPFDVSKCRVGKCEGHY</sequence>
<dbReference type="AlphaFoldDB" id="A0A5J9V1Q9"/>
<keyword evidence="4" id="KW-1185">Reference proteome</keyword>
<accession>A0A5J9V1Q9</accession>
<feature type="region of interest" description="Disordered" evidence="1">
    <location>
        <begin position="1"/>
        <end position="22"/>
    </location>
</feature>
<evidence type="ECO:0000256" key="1">
    <source>
        <dbReference type="SAM" id="MobiDB-lite"/>
    </source>
</evidence>
<dbReference type="PANTHER" id="PTHR32141">
    <property type="match status" value="1"/>
</dbReference>
<dbReference type="EMBL" id="RWGY01000011">
    <property type="protein sequence ID" value="TVU30152.1"/>
    <property type="molecule type" value="Genomic_DNA"/>
</dbReference>
<reference evidence="3 4" key="1">
    <citation type="journal article" date="2019" name="Sci. Rep.">
        <title>A high-quality genome of Eragrostis curvula grass provides insights into Poaceae evolution and supports new strategies to enhance forage quality.</title>
        <authorList>
            <person name="Carballo J."/>
            <person name="Santos B.A.C.M."/>
            <person name="Zappacosta D."/>
            <person name="Garbus I."/>
            <person name="Selva J.P."/>
            <person name="Gallo C.A."/>
            <person name="Diaz A."/>
            <person name="Albertini E."/>
            <person name="Caccamo M."/>
            <person name="Echenique V."/>
        </authorList>
    </citation>
    <scope>NUCLEOTIDE SEQUENCE [LARGE SCALE GENOMIC DNA]</scope>
    <source>
        <strain evidence="4">cv. Victoria</strain>
        <tissue evidence="3">Leaf</tissue>
    </source>
</reference>
<dbReference type="InterPro" id="IPR055302">
    <property type="entry name" value="F-box_dom-containing"/>
</dbReference>
<dbReference type="Pfam" id="PF00646">
    <property type="entry name" value="F-box"/>
    <property type="match status" value="1"/>
</dbReference>
<feature type="domain" description="F-box" evidence="2">
    <location>
        <begin position="57"/>
        <end position="93"/>
    </location>
</feature>
<dbReference type="InterPro" id="IPR055411">
    <property type="entry name" value="LRR_FXL15/At3g58940/PEG3-like"/>
</dbReference>
<dbReference type="PANTHER" id="PTHR32141:SF40">
    <property type="entry name" value="OS06G0492900 PROTEIN"/>
    <property type="match status" value="1"/>
</dbReference>